<name>A0ABR2NJV0_9ROSI</name>
<organism evidence="2 3">
    <name type="scientific">Hibiscus sabdariffa</name>
    <name type="common">roselle</name>
    <dbReference type="NCBI Taxonomy" id="183260"/>
    <lineage>
        <taxon>Eukaryota</taxon>
        <taxon>Viridiplantae</taxon>
        <taxon>Streptophyta</taxon>
        <taxon>Embryophyta</taxon>
        <taxon>Tracheophyta</taxon>
        <taxon>Spermatophyta</taxon>
        <taxon>Magnoliopsida</taxon>
        <taxon>eudicotyledons</taxon>
        <taxon>Gunneridae</taxon>
        <taxon>Pentapetalae</taxon>
        <taxon>rosids</taxon>
        <taxon>malvids</taxon>
        <taxon>Malvales</taxon>
        <taxon>Malvaceae</taxon>
        <taxon>Malvoideae</taxon>
        <taxon>Hibiscus</taxon>
    </lineage>
</organism>
<keyword evidence="3" id="KW-1185">Reference proteome</keyword>
<reference evidence="2 3" key="1">
    <citation type="journal article" date="2024" name="G3 (Bethesda)">
        <title>Genome assembly of Hibiscus sabdariffa L. provides insights into metabolisms of medicinal natural products.</title>
        <authorList>
            <person name="Kim T."/>
        </authorList>
    </citation>
    <scope>NUCLEOTIDE SEQUENCE [LARGE SCALE GENOMIC DNA]</scope>
    <source>
        <strain evidence="2">TK-2024</strain>
        <tissue evidence="2">Old leaves</tissue>
    </source>
</reference>
<evidence type="ECO:0000313" key="3">
    <source>
        <dbReference type="Proteomes" id="UP001396334"/>
    </source>
</evidence>
<dbReference type="EMBL" id="JBBPBN010000132">
    <property type="protein sequence ID" value="KAK8976467.1"/>
    <property type="molecule type" value="Genomic_DNA"/>
</dbReference>
<feature type="region of interest" description="Disordered" evidence="1">
    <location>
        <begin position="91"/>
        <end position="113"/>
    </location>
</feature>
<accession>A0ABR2NJV0</accession>
<sequence>MCHREASQQLSSIPQIDAKYGYDSQPTNYVMPGENLVSMPVHGHVTPQVSLGDMGYQVQDSEVSINEFIMTQAHSDSSQIIREEVDKIHDGNLSPLADQSVTSTNPRSKGPQTIMNGLLNLKVRMSQNFYGISPFPGDRAGLSLNMENHEPNHWSYFRNLAQDDFVRKDVSLMDHDHLGFSSPLTNIEEYKKSPLKGDESAQVGENLQVPEYEFEDRKLDIRNTGVPLVDHSRGDFGISTLQTAFTAMISVSITSSVLISIYSGELNENMVNVLFSYVAWTRQNKSLARVDTMKDKVTGLGQIRWTLGDWVGRKRRKGKKQQREKEKGNGEIKIGWGLRVVKDKKEYLGYWWCEGKSSMDGLGAVEWQQ</sequence>
<dbReference type="Proteomes" id="UP001396334">
    <property type="component" value="Unassembled WGS sequence"/>
</dbReference>
<protein>
    <submittedName>
        <fullName evidence="2">Uncharacterized protein</fullName>
    </submittedName>
</protein>
<evidence type="ECO:0000313" key="2">
    <source>
        <dbReference type="EMBL" id="KAK8976467.1"/>
    </source>
</evidence>
<proteinExistence type="predicted"/>
<evidence type="ECO:0000256" key="1">
    <source>
        <dbReference type="SAM" id="MobiDB-lite"/>
    </source>
</evidence>
<gene>
    <name evidence="2" type="ORF">V6N11_013880</name>
</gene>
<feature type="compositionally biased region" description="Polar residues" evidence="1">
    <location>
        <begin position="97"/>
        <end position="113"/>
    </location>
</feature>
<comment type="caution">
    <text evidence="2">The sequence shown here is derived from an EMBL/GenBank/DDBJ whole genome shotgun (WGS) entry which is preliminary data.</text>
</comment>